<evidence type="ECO:0000256" key="3">
    <source>
        <dbReference type="PROSITE-ProRule" id="PRU00023"/>
    </source>
</evidence>
<keyword evidence="1" id="KW-0677">Repeat</keyword>
<dbReference type="PANTHER" id="PTHR24189:SF50">
    <property type="entry name" value="ANKYRIN REPEAT AND SOCS BOX PROTEIN 2"/>
    <property type="match status" value="1"/>
</dbReference>
<evidence type="ECO:0000313" key="4">
    <source>
        <dbReference type="EMBL" id="TRX93722.1"/>
    </source>
</evidence>
<accession>A0A553I0K4</accession>
<dbReference type="PROSITE" id="PS50297">
    <property type="entry name" value="ANK_REP_REGION"/>
    <property type="match status" value="2"/>
</dbReference>
<evidence type="ECO:0000256" key="2">
    <source>
        <dbReference type="ARBA" id="ARBA00023043"/>
    </source>
</evidence>
<organism evidence="4 5">
    <name type="scientific">Xylaria flabelliformis</name>
    <dbReference type="NCBI Taxonomy" id="2512241"/>
    <lineage>
        <taxon>Eukaryota</taxon>
        <taxon>Fungi</taxon>
        <taxon>Dikarya</taxon>
        <taxon>Ascomycota</taxon>
        <taxon>Pezizomycotina</taxon>
        <taxon>Sordariomycetes</taxon>
        <taxon>Xylariomycetidae</taxon>
        <taxon>Xylariales</taxon>
        <taxon>Xylariaceae</taxon>
        <taxon>Xylaria</taxon>
    </lineage>
</organism>
<dbReference type="SUPFAM" id="SSF48403">
    <property type="entry name" value="Ankyrin repeat"/>
    <property type="match status" value="1"/>
</dbReference>
<dbReference type="EMBL" id="VFLP01000027">
    <property type="protein sequence ID" value="TRX93722.1"/>
    <property type="molecule type" value="Genomic_DNA"/>
</dbReference>
<proteinExistence type="predicted"/>
<dbReference type="InterPro" id="IPR036770">
    <property type="entry name" value="Ankyrin_rpt-contain_sf"/>
</dbReference>
<name>A0A553I0K4_9PEZI</name>
<dbReference type="Pfam" id="PF12796">
    <property type="entry name" value="Ank_2"/>
    <property type="match status" value="2"/>
</dbReference>
<dbReference type="STRING" id="2512241.A0A553I0K4"/>
<dbReference type="PROSITE" id="PS50088">
    <property type="entry name" value="ANK_REPEAT"/>
    <property type="match status" value="2"/>
</dbReference>
<keyword evidence="2 3" id="KW-0040">ANK repeat</keyword>
<dbReference type="InterPro" id="IPR050745">
    <property type="entry name" value="Multifunctional_regulatory"/>
</dbReference>
<dbReference type="AlphaFoldDB" id="A0A553I0K4"/>
<dbReference type="InterPro" id="IPR002110">
    <property type="entry name" value="Ankyrin_rpt"/>
</dbReference>
<dbReference type="OrthoDB" id="426293at2759"/>
<comment type="caution">
    <text evidence="4">The sequence shown here is derived from an EMBL/GenBank/DDBJ whole genome shotgun (WGS) entry which is preliminary data.</text>
</comment>
<dbReference type="Proteomes" id="UP000319160">
    <property type="component" value="Unassembled WGS sequence"/>
</dbReference>
<gene>
    <name evidence="4" type="ORF">FHL15_005398</name>
</gene>
<sequence>MPGVVIFQETGAHFDARDNVGRTPLSYAVENRAEAVAKLMLETGQANIDLKNRDGNTPLIYAAGNGRQAVIKILLQSNADGDTVKLLIEIGRADANAVLYPLSQTPLSYAVAKGYGDIVKLLLEVGGVDVHAEDQYGQVPLSHAAARGTTILLGCYSTLVGLMSTGRTSITVGSHSRMPLANGHCAVVKLLLETRKVDIKSVDEYCRSPLSYAAANGHKIVINLLLEIAEVDVSLEDIFGRTLLSCAIKNKHDAIIQLLQSISAIQSTSPSLHTQLSLTA</sequence>
<dbReference type="Gene3D" id="1.25.40.20">
    <property type="entry name" value="Ankyrin repeat-containing domain"/>
    <property type="match status" value="3"/>
</dbReference>
<reference evidence="5" key="1">
    <citation type="submission" date="2019-06" db="EMBL/GenBank/DDBJ databases">
        <title>Draft genome sequence of the griseofulvin-producing fungus Xylaria cubensis strain G536.</title>
        <authorList>
            <person name="Mead M.E."/>
            <person name="Raja H.A."/>
            <person name="Steenwyk J.L."/>
            <person name="Knowles S.L."/>
            <person name="Oberlies N.H."/>
            <person name="Rokas A."/>
        </authorList>
    </citation>
    <scope>NUCLEOTIDE SEQUENCE [LARGE SCALE GENOMIC DNA]</scope>
    <source>
        <strain evidence="5">G536</strain>
    </source>
</reference>
<evidence type="ECO:0000313" key="5">
    <source>
        <dbReference type="Proteomes" id="UP000319160"/>
    </source>
</evidence>
<dbReference type="SMART" id="SM00248">
    <property type="entry name" value="ANK"/>
    <property type="match status" value="6"/>
</dbReference>
<evidence type="ECO:0000256" key="1">
    <source>
        <dbReference type="ARBA" id="ARBA00022737"/>
    </source>
</evidence>
<dbReference type="PANTHER" id="PTHR24189">
    <property type="entry name" value="MYOTROPHIN"/>
    <property type="match status" value="1"/>
</dbReference>
<protein>
    <submittedName>
        <fullName evidence="4">Uncharacterized protein</fullName>
    </submittedName>
</protein>
<keyword evidence="5" id="KW-1185">Reference proteome</keyword>
<feature type="repeat" description="ANK" evidence="3">
    <location>
        <begin position="54"/>
        <end position="86"/>
    </location>
</feature>
<dbReference type="Pfam" id="PF00023">
    <property type="entry name" value="Ank"/>
    <property type="match status" value="1"/>
</dbReference>
<feature type="repeat" description="ANK" evidence="3">
    <location>
        <begin position="102"/>
        <end position="126"/>
    </location>
</feature>